<evidence type="ECO:0000313" key="2">
    <source>
        <dbReference type="EMBL" id="SHG32801.1"/>
    </source>
</evidence>
<keyword evidence="2" id="KW-0238">DNA-binding</keyword>
<feature type="domain" description="Schlafen AlbA-2" evidence="1">
    <location>
        <begin position="1"/>
        <end position="102"/>
    </location>
</feature>
<organism evidence="2 3">
    <name type="scientific">Desulfacinum infernum DSM 9756</name>
    <dbReference type="NCBI Taxonomy" id="1121391"/>
    <lineage>
        <taxon>Bacteria</taxon>
        <taxon>Pseudomonadati</taxon>
        <taxon>Thermodesulfobacteriota</taxon>
        <taxon>Syntrophobacteria</taxon>
        <taxon>Syntrophobacterales</taxon>
        <taxon>Syntrophobacteraceae</taxon>
        <taxon>Desulfacinum</taxon>
    </lineage>
</organism>
<keyword evidence="3" id="KW-1185">Reference proteome</keyword>
<dbReference type="GO" id="GO:0003677">
    <property type="term" value="F:DNA binding"/>
    <property type="evidence" value="ECO:0007669"/>
    <property type="project" value="UniProtKB-KW"/>
</dbReference>
<dbReference type="InterPro" id="IPR007421">
    <property type="entry name" value="Schlafen_AlbA_2_dom"/>
</dbReference>
<gene>
    <name evidence="2" type="ORF">SAMN02745206_03690</name>
</gene>
<dbReference type="EMBL" id="FQVB01000062">
    <property type="protein sequence ID" value="SHG32801.1"/>
    <property type="molecule type" value="Genomic_DNA"/>
</dbReference>
<protein>
    <submittedName>
        <fullName evidence="2">Putative DNA-binding domain-containing protein</fullName>
    </submittedName>
</protein>
<name>A0A1M5IX16_9BACT</name>
<proteinExistence type="predicted"/>
<reference evidence="3" key="1">
    <citation type="submission" date="2016-11" db="EMBL/GenBank/DDBJ databases">
        <authorList>
            <person name="Varghese N."/>
            <person name="Submissions S."/>
        </authorList>
    </citation>
    <scope>NUCLEOTIDE SEQUENCE [LARGE SCALE GENOMIC DNA]</scope>
    <source>
        <strain evidence="3">DSM 9756</strain>
    </source>
</reference>
<dbReference type="AlphaFoldDB" id="A0A1M5IX16"/>
<sequence length="394" mass="44937">MANSGGGLIIFGVDKNGGRTGIDGTLADSFDPANITNKLNRYASQARITIAYVELNFYRKRFGFLLIHAAPKIIVFESDGGYQDDNGRQKKAFFRGVIYTRTPGGNTEARQSDLDEMIDKIVQERIHSFVAKIEKVAHLPVNAELIARDPAAPSRGYVLVDSGKGIPVTVTGPETRDAMPLRDILDPSVPFSSYKAEVAAQTRQWRQGDTHHRVQKATLIRWYLNRESFSLSEDEAEFCFVSAGYCHGYVMFWASRISLERLKTRIEEEIGLAKYPMRDILPYVIGAFFWDEREEMIRSQLASFSGQSRNIARRIMDMSERDEFLHNARFRADTFTFGQQRYSFSKVVMDMGRSQRLFEELLQRDMAGRCPSNLRMVAHQLDIVLHTVSMEETR</sequence>
<evidence type="ECO:0000313" key="3">
    <source>
        <dbReference type="Proteomes" id="UP000184076"/>
    </source>
</evidence>
<dbReference type="Proteomes" id="UP000184076">
    <property type="component" value="Unassembled WGS sequence"/>
</dbReference>
<evidence type="ECO:0000259" key="1">
    <source>
        <dbReference type="Pfam" id="PF04326"/>
    </source>
</evidence>
<dbReference type="Pfam" id="PF04326">
    <property type="entry name" value="SLFN_AlbA_2"/>
    <property type="match status" value="1"/>
</dbReference>
<accession>A0A1M5IX16</accession>